<dbReference type="InterPro" id="IPR004308">
    <property type="entry name" value="GCS"/>
</dbReference>
<evidence type="ECO:0000256" key="6">
    <source>
        <dbReference type="RuleBase" id="RU367135"/>
    </source>
</evidence>
<evidence type="ECO:0000256" key="3">
    <source>
        <dbReference type="ARBA" id="ARBA00022684"/>
    </source>
</evidence>
<dbReference type="PANTHER" id="PTHR11164">
    <property type="entry name" value="GLUTAMATE CYSTEINE LIGASE"/>
    <property type="match status" value="1"/>
</dbReference>
<evidence type="ECO:0000256" key="4">
    <source>
        <dbReference type="ARBA" id="ARBA00022741"/>
    </source>
</evidence>
<evidence type="ECO:0000313" key="7">
    <source>
        <dbReference type="EMBL" id="KAJ1368728.1"/>
    </source>
</evidence>
<dbReference type="EC" id="6.3.2.2" evidence="1 6"/>
<dbReference type="GO" id="GO:0017109">
    <property type="term" value="C:glutamate-cysteine ligase complex"/>
    <property type="evidence" value="ECO:0007669"/>
    <property type="project" value="TreeGrafter"/>
</dbReference>
<evidence type="ECO:0000313" key="8">
    <source>
        <dbReference type="Proteomes" id="UP001196413"/>
    </source>
</evidence>
<reference evidence="7" key="1">
    <citation type="submission" date="2021-06" db="EMBL/GenBank/DDBJ databases">
        <title>Parelaphostrongylus tenuis whole genome reference sequence.</title>
        <authorList>
            <person name="Garwood T.J."/>
            <person name="Larsen P.A."/>
            <person name="Fountain-Jones N.M."/>
            <person name="Garbe J.R."/>
            <person name="Macchietto M.G."/>
            <person name="Kania S.A."/>
            <person name="Gerhold R.W."/>
            <person name="Richards J.E."/>
            <person name="Wolf T.M."/>
        </authorList>
    </citation>
    <scope>NUCLEOTIDE SEQUENCE</scope>
    <source>
        <strain evidence="7">MNPRO001-30</strain>
        <tissue evidence="7">Meninges</tissue>
    </source>
</reference>
<keyword evidence="5 6" id="KW-0067">ATP-binding</keyword>
<proteinExistence type="inferred from homology"/>
<dbReference type="AlphaFoldDB" id="A0AAD5R343"/>
<dbReference type="GO" id="GO:0004357">
    <property type="term" value="F:glutamate-cysteine ligase activity"/>
    <property type="evidence" value="ECO:0007669"/>
    <property type="project" value="UniProtKB-UniRule"/>
</dbReference>
<organism evidence="7 8">
    <name type="scientific">Parelaphostrongylus tenuis</name>
    <name type="common">Meningeal worm</name>
    <dbReference type="NCBI Taxonomy" id="148309"/>
    <lineage>
        <taxon>Eukaryota</taxon>
        <taxon>Metazoa</taxon>
        <taxon>Ecdysozoa</taxon>
        <taxon>Nematoda</taxon>
        <taxon>Chromadorea</taxon>
        <taxon>Rhabditida</taxon>
        <taxon>Rhabditina</taxon>
        <taxon>Rhabditomorpha</taxon>
        <taxon>Strongyloidea</taxon>
        <taxon>Metastrongylidae</taxon>
        <taxon>Parelaphostrongylus</taxon>
    </lineage>
</organism>
<evidence type="ECO:0000256" key="2">
    <source>
        <dbReference type="ARBA" id="ARBA00022598"/>
    </source>
</evidence>
<sequence>MTIPYCSFIQSPQVRVSCRAEELLGRLQAAEEVNAMVGTVNRFLWRPEFAAYMVEGTPGVHTEVFVSFYTTASGVCFNVVEANMIVRRMKCENYSRKTRLSYRYHFPLWAALISPTLPCDRLPVMRVAPGRSIFWPEDAVYCGHPRFKNLVKNIRGRRGRESRYQCADISRM</sequence>
<protein>
    <recommendedName>
        <fullName evidence="1 6">Glutamate--cysteine ligase</fullName>
        <ecNumber evidence="1 6">6.3.2.2</ecNumber>
    </recommendedName>
    <alternativeName>
        <fullName evidence="6">Gamma-ECS</fullName>
    </alternativeName>
    <alternativeName>
        <fullName evidence="6">Gamma-glutamylcysteine synthetase</fullName>
    </alternativeName>
</protein>
<dbReference type="Proteomes" id="UP001196413">
    <property type="component" value="Unassembled WGS sequence"/>
</dbReference>
<evidence type="ECO:0000256" key="1">
    <source>
        <dbReference type="ARBA" id="ARBA00012220"/>
    </source>
</evidence>
<comment type="caution">
    <text evidence="7">The sequence shown here is derived from an EMBL/GenBank/DDBJ whole genome shotgun (WGS) entry which is preliminary data.</text>
</comment>
<comment type="pathway">
    <text evidence="6">Sulfur metabolism; glutathione biosynthesis; glutathione from L-cysteine and L-glutamate: step 1/2.</text>
</comment>
<dbReference type="EMBL" id="JAHQIW010006282">
    <property type="protein sequence ID" value="KAJ1368728.1"/>
    <property type="molecule type" value="Genomic_DNA"/>
</dbReference>
<comment type="catalytic activity">
    <reaction evidence="6">
        <text>L-cysteine + L-glutamate + ATP = gamma-L-glutamyl-L-cysteine + ADP + phosphate + H(+)</text>
        <dbReference type="Rhea" id="RHEA:13285"/>
        <dbReference type="ChEBI" id="CHEBI:15378"/>
        <dbReference type="ChEBI" id="CHEBI:29985"/>
        <dbReference type="ChEBI" id="CHEBI:30616"/>
        <dbReference type="ChEBI" id="CHEBI:35235"/>
        <dbReference type="ChEBI" id="CHEBI:43474"/>
        <dbReference type="ChEBI" id="CHEBI:58173"/>
        <dbReference type="ChEBI" id="CHEBI:456216"/>
        <dbReference type="EC" id="6.3.2.2"/>
    </reaction>
</comment>
<evidence type="ECO:0000256" key="5">
    <source>
        <dbReference type="ARBA" id="ARBA00022840"/>
    </source>
</evidence>
<dbReference type="GO" id="GO:0006750">
    <property type="term" value="P:glutathione biosynthetic process"/>
    <property type="evidence" value="ECO:0007669"/>
    <property type="project" value="UniProtKB-UniRule"/>
</dbReference>
<dbReference type="GO" id="GO:0005524">
    <property type="term" value="F:ATP binding"/>
    <property type="evidence" value="ECO:0007669"/>
    <property type="project" value="UniProtKB-UniRule"/>
</dbReference>
<dbReference type="Gene3D" id="3.30.590.50">
    <property type="match status" value="1"/>
</dbReference>
<dbReference type="PANTHER" id="PTHR11164:SF0">
    <property type="entry name" value="GLUTAMATE--CYSTEINE LIGASE CATALYTIC SUBUNIT"/>
    <property type="match status" value="1"/>
</dbReference>
<keyword evidence="4 6" id="KW-0547">Nucleotide-binding</keyword>
<comment type="similarity">
    <text evidence="6">Belongs to the glutamate--cysteine ligase type 3 family.</text>
</comment>
<name>A0AAD5R343_PARTN</name>
<keyword evidence="3 6" id="KW-0317">Glutathione biosynthesis</keyword>
<gene>
    <name evidence="7" type="ORF">KIN20_029988</name>
</gene>
<keyword evidence="8" id="KW-1185">Reference proteome</keyword>
<keyword evidence="2 6" id="KW-0436">Ligase</keyword>
<accession>A0AAD5R343</accession>